<keyword evidence="2" id="KW-1003">Cell membrane</keyword>
<feature type="binding site" evidence="8">
    <location>
        <position position="381"/>
    </location>
    <ligand>
        <name>L-glutamate</name>
        <dbReference type="ChEBI" id="CHEBI:29985"/>
    </ligand>
</feature>
<feature type="disulfide bond" evidence="10">
    <location>
        <begin position="604"/>
        <end position="660"/>
    </location>
</feature>
<evidence type="ECO:0000256" key="11">
    <source>
        <dbReference type="SAM" id="MobiDB-lite"/>
    </source>
</evidence>
<name>A0A6J8C024_MYTCO</name>
<keyword evidence="6" id="KW-0675">Receptor</keyword>
<feature type="domain" description="PiggyBac transposable element-derived protein" evidence="14">
    <location>
        <begin position="38"/>
        <end position="101"/>
    </location>
</feature>
<evidence type="ECO:0000256" key="8">
    <source>
        <dbReference type="PIRSR" id="PIRSR601508-1"/>
    </source>
</evidence>
<dbReference type="Gene3D" id="1.10.287.70">
    <property type="match status" value="1"/>
</dbReference>
<dbReference type="Pfam" id="PF13843">
    <property type="entry name" value="DDE_Tnp_1_7"/>
    <property type="match status" value="1"/>
</dbReference>
<reference evidence="15 16" key="1">
    <citation type="submission" date="2020-06" db="EMBL/GenBank/DDBJ databases">
        <authorList>
            <person name="Li R."/>
            <person name="Bekaert M."/>
        </authorList>
    </citation>
    <scope>NUCLEOTIDE SEQUENCE [LARGE SCALE GENOMIC DNA]</scope>
    <source>
        <strain evidence="16">wild</strain>
    </source>
</reference>
<dbReference type="InterPro" id="IPR001320">
    <property type="entry name" value="Iontro_rcpt_C"/>
</dbReference>
<evidence type="ECO:0000259" key="13">
    <source>
        <dbReference type="Pfam" id="PF00060"/>
    </source>
</evidence>
<dbReference type="Pfam" id="PF00060">
    <property type="entry name" value="Lig_chan"/>
    <property type="match status" value="1"/>
</dbReference>
<dbReference type="SUPFAM" id="SSF53850">
    <property type="entry name" value="Periplasmic binding protein-like II"/>
    <property type="match status" value="1"/>
</dbReference>
<evidence type="ECO:0000256" key="6">
    <source>
        <dbReference type="ARBA" id="ARBA00023170"/>
    </source>
</evidence>
<dbReference type="GO" id="GO:0038023">
    <property type="term" value="F:signaling receptor activity"/>
    <property type="evidence" value="ECO:0007669"/>
    <property type="project" value="InterPro"/>
</dbReference>
<evidence type="ECO:0000256" key="9">
    <source>
        <dbReference type="PIRSR" id="PIRSR601508-2"/>
    </source>
</evidence>
<dbReference type="InterPro" id="IPR029526">
    <property type="entry name" value="PGBD"/>
</dbReference>
<dbReference type="OrthoDB" id="9997229at2759"/>
<keyword evidence="5 12" id="KW-0472">Membrane</keyword>
<feature type="region of interest" description="Disordered" evidence="11">
    <location>
        <begin position="135"/>
        <end position="154"/>
    </location>
</feature>
<keyword evidence="10" id="KW-1015">Disulfide bond</keyword>
<dbReference type="EMBL" id="CACVKT020004160">
    <property type="protein sequence ID" value="CAC5388394.1"/>
    <property type="molecule type" value="Genomic_DNA"/>
</dbReference>
<feature type="binding site" evidence="8">
    <location>
        <position position="592"/>
    </location>
    <ligand>
        <name>L-glutamate</name>
        <dbReference type="ChEBI" id="CHEBI:29985"/>
    </ligand>
</feature>
<dbReference type="InterPro" id="IPR052192">
    <property type="entry name" value="Insect_Ionotropic_Sensory_Rcpt"/>
</dbReference>
<feature type="transmembrane region" description="Helical" evidence="12">
    <location>
        <begin position="491"/>
        <end position="512"/>
    </location>
</feature>
<feature type="compositionally biased region" description="Basic residues" evidence="11">
    <location>
        <begin position="144"/>
        <end position="154"/>
    </location>
</feature>
<evidence type="ECO:0000256" key="4">
    <source>
        <dbReference type="ARBA" id="ARBA00022989"/>
    </source>
</evidence>
<evidence type="ECO:0000313" key="16">
    <source>
        <dbReference type="Proteomes" id="UP000507470"/>
    </source>
</evidence>
<accession>A0A6J8C024</accession>
<proteinExistence type="predicted"/>
<gene>
    <name evidence="15" type="ORF">MCOR_23660</name>
</gene>
<evidence type="ECO:0000259" key="14">
    <source>
        <dbReference type="Pfam" id="PF13843"/>
    </source>
</evidence>
<dbReference type="GO" id="GO:0015276">
    <property type="term" value="F:ligand-gated monoatomic ion channel activity"/>
    <property type="evidence" value="ECO:0007669"/>
    <property type="project" value="InterPro"/>
</dbReference>
<dbReference type="AlphaFoldDB" id="A0A6J8C024"/>
<dbReference type="InterPro" id="IPR001508">
    <property type="entry name" value="Iono_Glu_rcpt_met"/>
</dbReference>
<evidence type="ECO:0000256" key="5">
    <source>
        <dbReference type="ARBA" id="ARBA00023136"/>
    </source>
</evidence>
<dbReference type="PANTHER" id="PTHR42643">
    <property type="entry name" value="IONOTROPIC RECEPTOR 20A-RELATED"/>
    <property type="match status" value="1"/>
</dbReference>
<evidence type="ECO:0000256" key="2">
    <source>
        <dbReference type="ARBA" id="ARBA00022475"/>
    </source>
</evidence>
<evidence type="ECO:0000256" key="3">
    <source>
        <dbReference type="ARBA" id="ARBA00022692"/>
    </source>
</evidence>
<feature type="binding site" evidence="8">
    <location>
        <position position="374"/>
    </location>
    <ligand>
        <name>L-glutamate</name>
        <dbReference type="ChEBI" id="CHEBI:29985"/>
    </ligand>
</feature>
<evidence type="ECO:0000256" key="1">
    <source>
        <dbReference type="ARBA" id="ARBA00004651"/>
    </source>
</evidence>
<feature type="transmembrane region" description="Helical" evidence="12">
    <location>
        <begin position="678"/>
        <end position="696"/>
    </location>
</feature>
<sequence length="769" mass="88445">MDIPVLTLISVVTYLNWTSVCIIFDHKTERNGRKPVRLVSSFSKAAQENDKPAMICAYNKFMGGVDLADMMTESYNDGRKTLKVWKKVVFNRMHRMVINAYILYQQNTSVNPKLSRLVFTQKLIEDLAKDHMMQRNENQDNRQHKNKNGIRKLPGHREKDCDVCSDRNGYGVEGGVCKHEAIQLHKGLSKIGTFGVIYRIEEVTSFKIDVLSNTTFKDASDILNFIVLCKWETSRQFLKQPFDYDRKNPFRNSLLHYSRWLVGIFHTSTDVTSCPSDSGIEFDNLAFIQYNLSSEGEHHRNYTPWIDNNNCKRVSIETLMWSNDRKRKLTTVGYVYFNGSLYLQKDIFPNVKFGFNQRRLLISLLPEVDLVAAPLATDAHRETVSDFTLPYYYEKSGIIIKKPDPSYSTKLFDPLNPMVYICIGISLPVSTFFLFLFEKFNPFYRNVASRMKMRGLHHFSDSFFYMYGALFCQGGEHVAASSAGRTLLSCWWLFCIIMVATYSGNFVAFLTVTKETLPFKDVEGLVEQSTYKWGIAGATIFETILKNSELPERKKIWNGILKFNQSDPSVLNSDPAEQIRKVRGGKYAYIGDRTYLDMAIGESCDMSVISPADFHTLLIALPLPSNSPFLKVFSDEIVSIVEGGLIQIWLRKALPKLEKCEDTSVTVAKSISVLEFQFAFYIIGIGLIIAFLSLIYEHIKRKFYQCTVTRSRRRNGQRTTTYVKDINPITEFYSNINGVNETPIQLAIRRQIPYNLRSTENKRNKDINY</sequence>
<keyword evidence="16" id="KW-1185">Reference proteome</keyword>
<keyword evidence="7" id="KW-0325">Glycoprotein</keyword>
<evidence type="ECO:0000256" key="12">
    <source>
        <dbReference type="SAM" id="Phobius"/>
    </source>
</evidence>
<organism evidence="15 16">
    <name type="scientific">Mytilus coruscus</name>
    <name type="common">Sea mussel</name>
    <dbReference type="NCBI Taxonomy" id="42192"/>
    <lineage>
        <taxon>Eukaryota</taxon>
        <taxon>Metazoa</taxon>
        <taxon>Spiralia</taxon>
        <taxon>Lophotrochozoa</taxon>
        <taxon>Mollusca</taxon>
        <taxon>Bivalvia</taxon>
        <taxon>Autobranchia</taxon>
        <taxon>Pteriomorphia</taxon>
        <taxon>Mytilida</taxon>
        <taxon>Mytiloidea</taxon>
        <taxon>Mytilidae</taxon>
        <taxon>Mytilinae</taxon>
        <taxon>Mytilus</taxon>
    </lineage>
</organism>
<keyword evidence="3 12" id="KW-0812">Transmembrane</keyword>
<protein>
    <submittedName>
        <fullName evidence="15">GRIN</fullName>
    </submittedName>
</protein>
<feature type="site" description="Interaction with the cone snail toxin Con-ikot-ikot" evidence="9">
    <location>
        <position position="546"/>
    </location>
</feature>
<evidence type="ECO:0000313" key="15">
    <source>
        <dbReference type="EMBL" id="CAC5388394.1"/>
    </source>
</evidence>
<feature type="domain" description="Ionotropic glutamate receptor C-terminal" evidence="13">
    <location>
        <begin position="419"/>
        <end position="687"/>
    </location>
</feature>
<dbReference type="PANTHER" id="PTHR42643:SF24">
    <property type="entry name" value="IONOTROPIC RECEPTOR 60A"/>
    <property type="match status" value="1"/>
</dbReference>
<dbReference type="Proteomes" id="UP000507470">
    <property type="component" value="Unassembled WGS sequence"/>
</dbReference>
<comment type="subcellular location">
    <subcellularLocation>
        <location evidence="1">Cell membrane</location>
        <topology evidence="1">Multi-pass membrane protein</topology>
    </subcellularLocation>
</comment>
<feature type="transmembrane region" description="Helical" evidence="12">
    <location>
        <begin position="418"/>
        <end position="437"/>
    </location>
</feature>
<evidence type="ECO:0000256" key="7">
    <source>
        <dbReference type="ARBA" id="ARBA00023180"/>
    </source>
</evidence>
<dbReference type="Gene3D" id="3.40.190.10">
    <property type="entry name" value="Periplasmic binding protein-like II"/>
    <property type="match status" value="1"/>
</dbReference>
<keyword evidence="4 12" id="KW-1133">Transmembrane helix</keyword>
<dbReference type="PRINTS" id="PR00177">
    <property type="entry name" value="NMDARECEPTOR"/>
</dbReference>
<dbReference type="GO" id="GO:0050906">
    <property type="term" value="P:detection of stimulus involved in sensory perception"/>
    <property type="evidence" value="ECO:0007669"/>
    <property type="project" value="UniProtKB-ARBA"/>
</dbReference>
<dbReference type="GO" id="GO:0005886">
    <property type="term" value="C:plasma membrane"/>
    <property type="evidence" value="ECO:0007669"/>
    <property type="project" value="UniProtKB-SubCell"/>
</dbReference>
<evidence type="ECO:0000256" key="10">
    <source>
        <dbReference type="PIRSR" id="PIRSR601508-3"/>
    </source>
</evidence>